<dbReference type="PROSITE" id="PS50075">
    <property type="entry name" value="CARRIER"/>
    <property type="match status" value="1"/>
</dbReference>
<proteinExistence type="predicted"/>
<dbReference type="InterPro" id="IPR036736">
    <property type="entry name" value="ACP-like_sf"/>
</dbReference>
<protein>
    <submittedName>
        <fullName evidence="2">Acyl carrier protein</fullName>
    </submittedName>
</protein>
<comment type="caution">
    <text evidence="2">The sequence shown here is derived from an EMBL/GenBank/DDBJ whole genome shotgun (WGS) entry which is preliminary data.</text>
</comment>
<evidence type="ECO:0000259" key="1">
    <source>
        <dbReference type="PROSITE" id="PS50075"/>
    </source>
</evidence>
<evidence type="ECO:0000313" key="2">
    <source>
        <dbReference type="EMBL" id="NYZ22138.1"/>
    </source>
</evidence>
<accession>A0ABX2TCZ0</accession>
<reference evidence="2 3" key="1">
    <citation type="submission" date="2020-05" db="EMBL/GenBank/DDBJ databases">
        <title>Azospirillum oleiclasticum sp. nov, a nitrogen-fixing and heavy crude oil-emulsifying bacterium isolated from the crude oil of Yumen Oilfield.</title>
        <authorList>
            <person name="Wu D."/>
            <person name="Cai M."/>
            <person name="Zhang X."/>
        </authorList>
    </citation>
    <scope>NUCLEOTIDE SEQUENCE [LARGE SCALE GENOMIC DNA]</scope>
    <source>
        <strain evidence="2 3">ROY-1-1-2</strain>
    </source>
</reference>
<feature type="domain" description="Carrier" evidence="1">
    <location>
        <begin position="5"/>
        <end position="85"/>
    </location>
</feature>
<keyword evidence="3" id="KW-1185">Reference proteome</keyword>
<dbReference type="EMBL" id="JABFDB010000016">
    <property type="protein sequence ID" value="NYZ22138.1"/>
    <property type="molecule type" value="Genomic_DNA"/>
</dbReference>
<evidence type="ECO:0000313" key="3">
    <source>
        <dbReference type="Proteomes" id="UP000584642"/>
    </source>
</evidence>
<name>A0ABX2TCZ0_9PROT</name>
<dbReference type="Gene3D" id="1.10.1200.10">
    <property type="entry name" value="ACP-like"/>
    <property type="match status" value="1"/>
</dbReference>
<dbReference type="InterPro" id="IPR009081">
    <property type="entry name" value="PP-bd_ACP"/>
</dbReference>
<dbReference type="Proteomes" id="UP000584642">
    <property type="component" value="Unassembled WGS sequence"/>
</dbReference>
<dbReference type="RefSeq" id="WP_180283918.1">
    <property type="nucleotide sequence ID" value="NZ_JABFDB010000016.1"/>
</dbReference>
<dbReference type="SUPFAM" id="SSF47336">
    <property type="entry name" value="ACP-like"/>
    <property type="match status" value="1"/>
</dbReference>
<gene>
    <name evidence="2" type="ORF">HND93_20685</name>
</gene>
<sequence length="87" mass="9483">MTQPLATAEDVRRIVLEALGDIAPDADLAHLDPKADLREATDIDSMDFLNLVSALHRRLGVVVPEADYPQLATLAGMEAYLMARARP</sequence>
<dbReference type="Pfam" id="PF00550">
    <property type="entry name" value="PP-binding"/>
    <property type="match status" value="1"/>
</dbReference>
<organism evidence="2 3">
    <name type="scientific">Azospirillum oleiclasticum</name>
    <dbReference type="NCBI Taxonomy" id="2735135"/>
    <lineage>
        <taxon>Bacteria</taxon>
        <taxon>Pseudomonadati</taxon>
        <taxon>Pseudomonadota</taxon>
        <taxon>Alphaproteobacteria</taxon>
        <taxon>Rhodospirillales</taxon>
        <taxon>Azospirillaceae</taxon>
        <taxon>Azospirillum</taxon>
    </lineage>
</organism>